<dbReference type="InterPro" id="IPR052340">
    <property type="entry name" value="RNase_Y/CdgJ"/>
</dbReference>
<comment type="caution">
    <text evidence="2">The sequence shown here is derived from an EMBL/GenBank/DDBJ whole genome shotgun (WGS) entry which is preliminary data.</text>
</comment>
<dbReference type="PROSITE" id="PS51833">
    <property type="entry name" value="HDOD"/>
    <property type="match status" value="1"/>
</dbReference>
<dbReference type="PANTHER" id="PTHR33525">
    <property type="match status" value="1"/>
</dbReference>
<dbReference type="Pfam" id="PF08668">
    <property type="entry name" value="HDOD"/>
    <property type="match status" value="1"/>
</dbReference>
<organism evidence="2 3">
    <name type="scientific">Inhella proteolytica</name>
    <dbReference type="NCBI Taxonomy" id="2795029"/>
    <lineage>
        <taxon>Bacteria</taxon>
        <taxon>Pseudomonadati</taxon>
        <taxon>Pseudomonadota</taxon>
        <taxon>Betaproteobacteria</taxon>
        <taxon>Burkholderiales</taxon>
        <taxon>Sphaerotilaceae</taxon>
        <taxon>Inhella</taxon>
    </lineage>
</organism>
<sequence>MNGDTITGEIDRALLSPLLRGVQIPPRPELLAAVQAELQTADPDPQRLAQLVNDDVAMSAALLKLANSPLMGLSRRAETVNQAFTLLGMLTVESLLVEIALRRALPSDGPTLTRFWDVATRRAHAMAYLARRERIAPSDVAHTCGLFLDVGIALLLRWPLTPPYLNTLAIANDSLEPFTQIERERHGLDHALVGAAMAHSWGVGQGVVLAVRQHHDYAMLDDAKPPQVLRQLVALTCVVEHIIQRYEGLNQTREWDKGGEAALRTLGLSEAELAVWSADVHLMFNQGG</sequence>
<gene>
    <name evidence="2" type="ORF">I7X39_03405</name>
</gene>
<dbReference type="PANTHER" id="PTHR33525:SF6">
    <property type="entry name" value="HDOD DOMAIN-CONTAINING PROTEIN"/>
    <property type="match status" value="1"/>
</dbReference>
<name>A0A931NGY6_9BURK</name>
<keyword evidence="3" id="KW-1185">Reference proteome</keyword>
<protein>
    <submittedName>
        <fullName evidence="2">HDOD domain-containing protein</fullName>
    </submittedName>
</protein>
<evidence type="ECO:0000313" key="2">
    <source>
        <dbReference type="EMBL" id="MBH9575945.1"/>
    </source>
</evidence>
<dbReference type="InterPro" id="IPR013976">
    <property type="entry name" value="HDOD"/>
</dbReference>
<dbReference type="EMBL" id="JAEDAK010000002">
    <property type="protein sequence ID" value="MBH9575945.1"/>
    <property type="molecule type" value="Genomic_DNA"/>
</dbReference>
<feature type="domain" description="HDOD" evidence="1">
    <location>
        <begin position="24"/>
        <end position="217"/>
    </location>
</feature>
<evidence type="ECO:0000313" key="3">
    <source>
        <dbReference type="Proteomes" id="UP000613266"/>
    </source>
</evidence>
<dbReference type="RefSeq" id="WP_198109566.1">
    <property type="nucleotide sequence ID" value="NZ_JAEDAK010000002.1"/>
</dbReference>
<dbReference type="SUPFAM" id="SSF109604">
    <property type="entry name" value="HD-domain/PDEase-like"/>
    <property type="match status" value="1"/>
</dbReference>
<evidence type="ECO:0000259" key="1">
    <source>
        <dbReference type="PROSITE" id="PS51833"/>
    </source>
</evidence>
<dbReference type="Gene3D" id="1.10.3210.10">
    <property type="entry name" value="Hypothetical protein af1432"/>
    <property type="match status" value="1"/>
</dbReference>
<reference evidence="2" key="1">
    <citation type="submission" date="2020-12" db="EMBL/GenBank/DDBJ databases">
        <title>The genome sequence of Inhella sp. 1Y17.</title>
        <authorList>
            <person name="Liu Y."/>
        </authorList>
    </citation>
    <scope>NUCLEOTIDE SEQUENCE</scope>
    <source>
        <strain evidence="2">1Y17</strain>
    </source>
</reference>
<dbReference type="Proteomes" id="UP000613266">
    <property type="component" value="Unassembled WGS sequence"/>
</dbReference>
<dbReference type="AlphaFoldDB" id="A0A931NGY6"/>
<accession>A0A931NGY6</accession>
<proteinExistence type="predicted"/>